<evidence type="ECO:0000256" key="4">
    <source>
        <dbReference type="ARBA" id="ARBA00022833"/>
    </source>
</evidence>
<dbReference type="AlphaFoldDB" id="A0A0N4ZYQ8"/>
<feature type="domain" description="C3H1-type" evidence="6">
    <location>
        <begin position="108"/>
        <end position="135"/>
    </location>
</feature>
<dbReference type="PANTHER" id="PTHR12547:SF18">
    <property type="entry name" value="PROTEIN TIS11"/>
    <property type="match status" value="1"/>
</dbReference>
<evidence type="ECO:0000259" key="6">
    <source>
        <dbReference type="PROSITE" id="PS50103"/>
    </source>
</evidence>
<dbReference type="STRING" id="131310.A0A0N4ZYQ8"/>
<dbReference type="GO" id="GO:0003729">
    <property type="term" value="F:mRNA binding"/>
    <property type="evidence" value="ECO:0007669"/>
    <property type="project" value="InterPro"/>
</dbReference>
<dbReference type="GO" id="GO:0008270">
    <property type="term" value="F:zinc ion binding"/>
    <property type="evidence" value="ECO:0007669"/>
    <property type="project" value="UniProtKB-KW"/>
</dbReference>
<evidence type="ECO:0000256" key="1">
    <source>
        <dbReference type="ARBA" id="ARBA00022723"/>
    </source>
</evidence>
<keyword evidence="2" id="KW-0677">Repeat</keyword>
<sequence length="233" mass="27371">MVSNDDKQCPIFCDSGLEHSIGLYSKSIDVLSRKHATHLLDAIIQKLKKDTPNNKKSSISRSHRNRDIFFKTKLCHHFERNGECPRSYKCCYAHGKNELRKRPRSDYKNIKKVCLYFKKGYCKYGEKCKFVHNLNGSLESDYNSDKDFYYSTNSFKRSKISNFPDYRNGEEYEFDDSNVDTRFSKTFSAVRRKKFINSFRKNGSRFSKSQNKVSILTSEPKINHDNKSIKTEI</sequence>
<dbReference type="Pfam" id="PF00642">
    <property type="entry name" value="zf-CCCH"/>
    <property type="match status" value="2"/>
</dbReference>
<evidence type="ECO:0000313" key="7">
    <source>
        <dbReference type="Proteomes" id="UP000038045"/>
    </source>
</evidence>
<keyword evidence="3 5" id="KW-0863">Zinc-finger</keyword>
<feature type="zinc finger region" description="C3H1-type" evidence="5">
    <location>
        <begin position="69"/>
        <end position="97"/>
    </location>
</feature>
<dbReference type="Proteomes" id="UP000038045">
    <property type="component" value="Unplaced"/>
</dbReference>
<dbReference type="PROSITE" id="PS50103">
    <property type="entry name" value="ZF_C3H1"/>
    <property type="match status" value="2"/>
</dbReference>
<dbReference type="InterPro" id="IPR036855">
    <property type="entry name" value="Znf_CCCH_sf"/>
</dbReference>
<dbReference type="PANTHER" id="PTHR12547">
    <property type="entry name" value="CCCH ZINC FINGER/TIS11-RELATED"/>
    <property type="match status" value="1"/>
</dbReference>
<dbReference type="SUPFAM" id="SSF90229">
    <property type="entry name" value="CCCH zinc finger"/>
    <property type="match status" value="2"/>
</dbReference>
<keyword evidence="1 5" id="KW-0479">Metal-binding</keyword>
<dbReference type="InterPro" id="IPR045877">
    <property type="entry name" value="ZFP36-like"/>
</dbReference>
<feature type="zinc finger region" description="C3H1-type" evidence="5">
    <location>
        <begin position="108"/>
        <end position="135"/>
    </location>
</feature>
<dbReference type="InterPro" id="IPR000571">
    <property type="entry name" value="Znf_CCCH"/>
</dbReference>
<protein>
    <submittedName>
        <fullName evidence="8">C3H1-type domain-containing protein</fullName>
    </submittedName>
</protein>
<dbReference type="WBParaSite" id="PTRK_0001392500.1">
    <property type="protein sequence ID" value="PTRK_0001392500.1"/>
    <property type="gene ID" value="PTRK_0001392500"/>
</dbReference>
<evidence type="ECO:0000256" key="3">
    <source>
        <dbReference type="ARBA" id="ARBA00022771"/>
    </source>
</evidence>
<feature type="domain" description="C3H1-type" evidence="6">
    <location>
        <begin position="69"/>
        <end position="97"/>
    </location>
</feature>
<proteinExistence type="predicted"/>
<name>A0A0N4ZYQ8_PARTI</name>
<organism evidence="7 8">
    <name type="scientific">Parastrongyloides trichosuri</name>
    <name type="common">Possum-specific nematode worm</name>
    <dbReference type="NCBI Taxonomy" id="131310"/>
    <lineage>
        <taxon>Eukaryota</taxon>
        <taxon>Metazoa</taxon>
        <taxon>Ecdysozoa</taxon>
        <taxon>Nematoda</taxon>
        <taxon>Chromadorea</taxon>
        <taxon>Rhabditida</taxon>
        <taxon>Tylenchina</taxon>
        <taxon>Panagrolaimomorpha</taxon>
        <taxon>Strongyloidoidea</taxon>
        <taxon>Strongyloididae</taxon>
        <taxon>Parastrongyloides</taxon>
    </lineage>
</organism>
<keyword evidence="7" id="KW-1185">Reference proteome</keyword>
<dbReference type="Gene3D" id="4.10.1000.10">
    <property type="entry name" value="Zinc finger, CCCH-type"/>
    <property type="match status" value="2"/>
</dbReference>
<evidence type="ECO:0000313" key="8">
    <source>
        <dbReference type="WBParaSite" id="PTRK_0001392500.1"/>
    </source>
</evidence>
<keyword evidence="4 5" id="KW-0862">Zinc</keyword>
<dbReference type="GO" id="GO:0043186">
    <property type="term" value="C:P granule"/>
    <property type="evidence" value="ECO:0007669"/>
    <property type="project" value="UniProtKB-ARBA"/>
</dbReference>
<evidence type="ECO:0000256" key="5">
    <source>
        <dbReference type="PROSITE-ProRule" id="PRU00723"/>
    </source>
</evidence>
<dbReference type="SMART" id="SM00356">
    <property type="entry name" value="ZnF_C3H1"/>
    <property type="match status" value="2"/>
</dbReference>
<reference evidence="8" key="1">
    <citation type="submission" date="2017-02" db="UniProtKB">
        <authorList>
            <consortium name="WormBaseParasite"/>
        </authorList>
    </citation>
    <scope>IDENTIFICATION</scope>
</reference>
<evidence type="ECO:0000256" key="2">
    <source>
        <dbReference type="ARBA" id="ARBA00022737"/>
    </source>
</evidence>
<accession>A0A0N4ZYQ8</accession>